<evidence type="ECO:0000313" key="5">
    <source>
        <dbReference type="EMBL" id="KAJ8043589.1"/>
    </source>
</evidence>
<dbReference type="PROSITE" id="PS50137">
    <property type="entry name" value="DS_RBD"/>
    <property type="match status" value="1"/>
</dbReference>
<feature type="domain" description="DRBM" evidence="4">
    <location>
        <begin position="1201"/>
        <end position="1268"/>
    </location>
</feature>
<dbReference type="InterPro" id="IPR014720">
    <property type="entry name" value="dsRBD_dom"/>
</dbReference>
<dbReference type="PANTHER" id="PTHR13482">
    <property type="entry name" value="MICRORNA PROCESSOR COMPLEX SUBUNIT DGCR8"/>
    <property type="match status" value="1"/>
</dbReference>
<organism evidence="5 6">
    <name type="scientific">Holothuria leucospilota</name>
    <name type="common">Black long sea cucumber</name>
    <name type="synonym">Mertensiothuria leucospilota</name>
    <dbReference type="NCBI Taxonomy" id="206669"/>
    <lineage>
        <taxon>Eukaryota</taxon>
        <taxon>Metazoa</taxon>
        <taxon>Echinodermata</taxon>
        <taxon>Eleutherozoa</taxon>
        <taxon>Echinozoa</taxon>
        <taxon>Holothuroidea</taxon>
        <taxon>Aspidochirotacea</taxon>
        <taxon>Aspidochirotida</taxon>
        <taxon>Holothuriidae</taxon>
        <taxon>Holothuria</taxon>
    </lineage>
</organism>
<feature type="compositionally biased region" description="Polar residues" evidence="2">
    <location>
        <begin position="196"/>
        <end position="205"/>
    </location>
</feature>
<feature type="region of interest" description="Disordered" evidence="2">
    <location>
        <begin position="867"/>
        <end position="950"/>
    </location>
</feature>
<protein>
    <submittedName>
        <fullName evidence="5">Microprocessor complex subunit DGCR8</fullName>
    </submittedName>
</protein>
<dbReference type="GO" id="GO:0031053">
    <property type="term" value="P:primary miRNA processing"/>
    <property type="evidence" value="ECO:0007669"/>
    <property type="project" value="InterPro"/>
</dbReference>
<feature type="region of interest" description="Disordered" evidence="2">
    <location>
        <begin position="800"/>
        <end position="824"/>
    </location>
</feature>
<feature type="compositionally biased region" description="Low complexity" evidence="2">
    <location>
        <begin position="173"/>
        <end position="184"/>
    </location>
</feature>
<dbReference type="GO" id="GO:0070878">
    <property type="term" value="F:primary miRNA binding"/>
    <property type="evidence" value="ECO:0007669"/>
    <property type="project" value="TreeGrafter"/>
</dbReference>
<feature type="region of interest" description="Disordered" evidence="2">
    <location>
        <begin position="352"/>
        <end position="667"/>
    </location>
</feature>
<dbReference type="CDD" id="cd19867">
    <property type="entry name" value="DSRM_DGCR8_rpt1"/>
    <property type="match status" value="1"/>
</dbReference>
<evidence type="ECO:0000256" key="2">
    <source>
        <dbReference type="SAM" id="MobiDB-lite"/>
    </source>
</evidence>
<dbReference type="OrthoDB" id="112668at2759"/>
<feature type="compositionally biased region" description="Basic and acidic residues" evidence="2">
    <location>
        <begin position="898"/>
        <end position="909"/>
    </location>
</feature>
<feature type="compositionally biased region" description="Acidic residues" evidence="2">
    <location>
        <begin position="161"/>
        <end position="170"/>
    </location>
</feature>
<dbReference type="Gene3D" id="3.30.160.590">
    <property type="match status" value="1"/>
</dbReference>
<feature type="compositionally biased region" description="Polar residues" evidence="2">
    <location>
        <begin position="612"/>
        <end position="627"/>
    </location>
</feature>
<sequence length="1471" mass="158631">MASSTPGQDGGASSTDDVEGSSINQRNFRDRRSASAHNLSGPSSSSNPTEGAIQLEPHLIDDHRHSLDLFSFGDVSHHSSTQSFASSVVNTTGYDSSHEFGAISSTLPPVFENLFGQSPPDDVGGPFSIDDVVRTGYAPWDDIDVLSVGLNVPKVLMQGSETDDGMDEADGTSSNLPDSSSSKSGKPKSKERPVPVSTNVSSGQVSAVLGHRRSPLRQPLLHFEDGSPDYQQCSSSSDLSIAKHPPPNFDGTMSSHGISTASTSGYSGKRDGKETLIDPMETPSKVLQFVEPDPIDPNNYFDIKNVMNSENVSQKPAASSSSDLFNSEDVVNSSQREFVSLSENIGSSFMEVERQGDEMNNEASSSSQPAVPYHQEEKMSALSPLTTHKNSSLKKSSNTESSLGEFPICSSSSHCKESSPSLVAATVVETEEQSRKKDPKLSSQDLASVDQNSVDQDQGLFSEISMSVANKGVGGSSHPAQHGVSSSKLSASSSQSKCIEKSKDNCWEQEMSSRSSPIPGIGSSTNVTRPVKKKKVKNSTQQESPKTAEVETSGPMSPPNQDLVQVQRLTDIKEGVSSSIIHRSKSSSTKRHENMKGDKNNSSSLNSNSKSRTVPDSQQDVSSLSSKHPTKKHFDSRVEPSSSSFSSQACPNQPEVPSGKNGSSSNISLASNMDAAVDAAIDTTAYDECQIICPGSHSSMADDVIPSMPSTTAELNLNKEGPVALGGSRTSMTAKHKIALQATVGQLTDSSNHLGDSMDVDQAELSSDITVKNDLSSKDACAKTTSDLIPMDCASPFHKNKDNVSQNKADHNVNSTSEAEMGAGNTYINSSDLVDMEEGTSSSRGIAPEQKGSVVDEGAAVSMHSAGGITEEPSDQGNDDGLEEVSDFSDSDIDIDDLLDKDLPDEYKKPSKGKKRTFDGEEKSADTTRQQDGGEEGEPAPGKEPGVISFSKKTVLKKKGREPLEGLPEHWIAATHRSGMSVYIHRKSRVCTWSRPYFLGPGSVRKHRVPLASIPCLHYMRAKEEEAAAAGGHQKKLCVPSSSSSDNARGGGILSENSIAECAGTSQPSECQGRTDGSKSIAGTTVNGKDTAPGDGEKKGVGSGKDDDPYKNKVQLRPDESLEPDELNLFARKVFEFEDVVIRRFQKWADKRKFWKSRKAKEVVDRPQLPAVPLFDVEMPSTTGNNAVRKKECALNMKDKTPVAILHEYCQKVLRAHPKYVVEESNNAHHPFEAVVFIEGTKYGRGQAQSKKVARLNAARETLEILLPEVMASQKNDEDDGGIEFFNQISIDDPRVVDLCAKTGQMTPFSVLQDYQQRMHGQISSKLDFQVTVNKFQKLEYSMKLGPHEAKGPCKSSKVGKQLGAQQILKQLYPKITTWGGIIKLYGKGVDEINKAKREEQKRILALSKKQKNKPNENIIQKLKTEMLKLYGPQRDSEPKSAPASVAPSGIHTGQQPVEESSSQVQSQVGT</sequence>
<feature type="region of interest" description="Disordered" evidence="2">
    <location>
        <begin position="312"/>
        <end position="335"/>
    </location>
</feature>
<proteinExistence type="predicted"/>
<gene>
    <name evidence="5" type="ORF">HOLleu_10759</name>
</gene>
<keyword evidence="1" id="KW-0694">RNA-binding</keyword>
<dbReference type="PANTHER" id="PTHR13482:SF3">
    <property type="entry name" value="MICROPROCESSOR COMPLEX SUBUNIT DGCR8"/>
    <property type="match status" value="1"/>
</dbReference>
<evidence type="ECO:0000259" key="3">
    <source>
        <dbReference type="PROSITE" id="PS50020"/>
    </source>
</evidence>
<dbReference type="SMART" id="SM00358">
    <property type="entry name" value="DSRM"/>
    <property type="match status" value="1"/>
</dbReference>
<feature type="compositionally biased region" description="Polar residues" evidence="2">
    <location>
        <begin position="251"/>
        <end position="266"/>
    </location>
</feature>
<name>A0A9Q1HEQ1_HOLLE</name>
<dbReference type="InterPro" id="IPR040375">
    <property type="entry name" value="DGCR8"/>
</dbReference>
<dbReference type="EMBL" id="JAIZAY010000004">
    <property type="protein sequence ID" value="KAJ8043589.1"/>
    <property type="molecule type" value="Genomic_DNA"/>
</dbReference>
<feature type="compositionally biased region" description="Low complexity" evidence="2">
    <location>
        <begin position="600"/>
        <end position="611"/>
    </location>
</feature>
<feature type="compositionally biased region" description="Polar residues" evidence="2">
    <location>
        <begin position="559"/>
        <end position="568"/>
    </location>
</feature>
<dbReference type="GO" id="GO:0042802">
    <property type="term" value="F:identical protein binding"/>
    <property type="evidence" value="ECO:0007669"/>
    <property type="project" value="InterPro"/>
</dbReference>
<feature type="compositionally biased region" description="Low complexity" evidence="2">
    <location>
        <begin position="410"/>
        <end position="421"/>
    </location>
</feature>
<feature type="compositionally biased region" description="Acidic residues" evidence="2">
    <location>
        <begin position="872"/>
        <end position="897"/>
    </location>
</feature>
<reference evidence="5" key="1">
    <citation type="submission" date="2021-10" db="EMBL/GenBank/DDBJ databases">
        <title>Tropical sea cucumber genome reveals ecological adaptation and Cuvierian tubules defense mechanism.</title>
        <authorList>
            <person name="Chen T."/>
        </authorList>
    </citation>
    <scope>NUCLEOTIDE SEQUENCE</scope>
    <source>
        <strain evidence="5">Nanhai2018</strain>
        <tissue evidence="5">Muscle</tissue>
    </source>
</reference>
<dbReference type="GO" id="GO:0020037">
    <property type="term" value="F:heme binding"/>
    <property type="evidence" value="ECO:0007669"/>
    <property type="project" value="InterPro"/>
</dbReference>
<feature type="compositionally biased region" description="Low complexity" evidence="2">
    <location>
        <begin position="1455"/>
        <end position="1471"/>
    </location>
</feature>
<accession>A0A9Q1HEQ1</accession>
<feature type="compositionally biased region" description="Basic and acidic residues" evidence="2">
    <location>
        <begin position="1095"/>
        <end position="1119"/>
    </location>
</feature>
<dbReference type="PROSITE" id="PS50020">
    <property type="entry name" value="WW_DOMAIN_2"/>
    <property type="match status" value="1"/>
</dbReference>
<feature type="region of interest" description="Disordered" evidence="2">
    <location>
        <begin position="1431"/>
        <end position="1471"/>
    </location>
</feature>
<feature type="region of interest" description="Disordered" evidence="2">
    <location>
        <begin position="1064"/>
        <end position="1119"/>
    </location>
</feature>
<feature type="compositionally biased region" description="Basic and acidic residues" evidence="2">
    <location>
        <begin position="916"/>
        <end position="926"/>
    </location>
</feature>
<feature type="compositionally biased region" description="Low complexity" evidence="2">
    <location>
        <begin position="512"/>
        <end position="524"/>
    </location>
</feature>
<evidence type="ECO:0000259" key="4">
    <source>
        <dbReference type="PROSITE" id="PS50137"/>
    </source>
</evidence>
<dbReference type="Proteomes" id="UP001152320">
    <property type="component" value="Chromosome 4"/>
</dbReference>
<feature type="region of interest" description="Disordered" evidence="2">
    <location>
        <begin position="251"/>
        <end position="277"/>
    </location>
</feature>
<comment type="caution">
    <text evidence="5">The sequence shown here is derived from an EMBL/GenBank/DDBJ whole genome shotgun (WGS) entry which is preliminary data.</text>
</comment>
<feature type="compositionally biased region" description="Low complexity" evidence="2">
    <location>
        <begin position="485"/>
        <end position="496"/>
    </location>
</feature>
<feature type="compositionally biased region" description="Low complexity" evidence="2">
    <location>
        <begin position="385"/>
        <end position="403"/>
    </location>
</feature>
<dbReference type="FunFam" id="3.30.160.20:FF:000021">
    <property type="entry name" value="Microprocessor complex subunit DGCR8"/>
    <property type="match status" value="1"/>
</dbReference>
<keyword evidence="6" id="KW-1185">Reference proteome</keyword>
<dbReference type="CDD" id="cd19868">
    <property type="entry name" value="DSRM_DGCR8_rpt2"/>
    <property type="match status" value="1"/>
</dbReference>
<dbReference type="Gene3D" id="2.20.70.10">
    <property type="match status" value="1"/>
</dbReference>
<dbReference type="SMART" id="SM00456">
    <property type="entry name" value="WW"/>
    <property type="match status" value="1"/>
</dbReference>
<feature type="compositionally biased region" description="Basic and acidic residues" evidence="2">
    <location>
        <begin position="590"/>
        <end position="599"/>
    </location>
</feature>
<dbReference type="GO" id="GO:0003725">
    <property type="term" value="F:double-stranded RNA binding"/>
    <property type="evidence" value="ECO:0007669"/>
    <property type="project" value="TreeGrafter"/>
</dbReference>
<evidence type="ECO:0000256" key="1">
    <source>
        <dbReference type="PROSITE-ProRule" id="PRU00266"/>
    </source>
</evidence>
<feature type="compositionally biased region" description="Polar residues" evidence="2">
    <location>
        <begin position="441"/>
        <end position="456"/>
    </location>
</feature>
<dbReference type="GO" id="GO:0070877">
    <property type="term" value="C:microprocessor complex"/>
    <property type="evidence" value="ECO:0007669"/>
    <property type="project" value="InterPro"/>
</dbReference>
<evidence type="ECO:0000313" key="6">
    <source>
        <dbReference type="Proteomes" id="UP001152320"/>
    </source>
</evidence>
<feature type="region of interest" description="Disordered" evidence="2">
    <location>
        <begin position="158"/>
        <end position="206"/>
    </location>
</feature>
<feature type="compositionally biased region" description="Polar residues" evidence="2">
    <location>
        <begin position="1"/>
        <end position="26"/>
    </location>
</feature>
<dbReference type="SUPFAM" id="SSF54768">
    <property type="entry name" value="dsRNA-binding domain-like"/>
    <property type="match status" value="1"/>
</dbReference>
<feature type="domain" description="WW" evidence="3">
    <location>
        <begin position="965"/>
        <end position="998"/>
    </location>
</feature>
<feature type="compositionally biased region" description="Polar residues" evidence="2">
    <location>
        <begin position="35"/>
        <end position="49"/>
    </location>
</feature>
<dbReference type="Gene3D" id="3.30.160.20">
    <property type="match status" value="2"/>
</dbReference>
<dbReference type="Pfam" id="PF00035">
    <property type="entry name" value="dsrm"/>
    <property type="match status" value="1"/>
</dbReference>
<feature type="region of interest" description="Disordered" evidence="2">
    <location>
        <begin position="1031"/>
        <end position="1052"/>
    </location>
</feature>
<feature type="region of interest" description="Disordered" evidence="2">
    <location>
        <begin position="1"/>
        <end position="58"/>
    </location>
</feature>
<feature type="compositionally biased region" description="Polar residues" evidence="2">
    <location>
        <begin position="803"/>
        <end position="818"/>
    </location>
</feature>
<dbReference type="InterPro" id="IPR001202">
    <property type="entry name" value="WW_dom"/>
</dbReference>